<dbReference type="PANTHER" id="PTHR34614">
    <property type="match status" value="1"/>
</dbReference>
<evidence type="ECO:0000259" key="2">
    <source>
        <dbReference type="Pfam" id="PF14104"/>
    </source>
</evidence>
<protein>
    <submittedName>
        <fullName evidence="3">IS1634 family transposase</fullName>
    </submittedName>
</protein>
<feature type="coiled-coil region" evidence="1">
    <location>
        <begin position="321"/>
        <end position="348"/>
    </location>
</feature>
<dbReference type="PANTHER" id="PTHR34614:SF2">
    <property type="entry name" value="TRANSPOSASE IS4-LIKE DOMAIN-CONTAINING PROTEIN"/>
    <property type="match status" value="1"/>
</dbReference>
<name>A0A9D7HSX4_9PROT</name>
<dbReference type="InterPro" id="IPR025457">
    <property type="entry name" value="DUF4277"/>
</dbReference>
<dbReference type="NCBIfam" id="NF033559">
    <property type="entry name" value="transpos_IS1634"/>
    <property type="match status" value="1"/>
</dbReference>
<dbReference type="Proteomes" id="UP000807785">
    <property type="component" value="Unassembled WGS sequence"/>
</dbReference>
<sequence length="573" mass="65798">MSDTQAHFQDETRFNLQIERLGPLPLINHFIERVGVQQALARHIPSDTRCTVTHATALGVLLRSIIVEREPIYRQQETVPGFASGMFGVSAEEMGHLSDDRLGRALDRLFDADRAALLTEVVLAVGERFGVRFDELHNDSTSISFCGKYPVASGRKIRGRRALAITFGHSKAHRPDLKQLLFILTMTADGNIPVAFRCADGQTSDSRTHIDTWNALRAVAGRADFLYVADSKLCSRENMEAIDRAGGRFVTVMPRNRLEDQEFRLWIQTHSPAWESVWDRPNPRYQDGPRDCWWVYRAPLPSTEAWSVVWVWSTLLTLRQAARRRRNIAAASEELQSLRDRLAGAKTRLRGAADIDYQVKTILEKHYVTRYLTVRRTVREEHLFKQTRRGRPGPETAYRKITKRRFDIEWSTDEEAIAYDHQSDGMYPLMTNDRSLSPAQVLEAHKGQPMIEKRFEQIKTVHEIAPVFLKDEGRIEALCTLYFLALLVQALIERELRLAMKRERIEELPIYPEQRQCARPTTEQVLRLFSLSERHKLMQGTTTVQVFDAQLTPLQNQVLDLLGVSPSAFRQKN</sequence>
<evidence type="ECO:0000313" key="3">
    <source>
        <dbReference type="EMBL" id="MBK6975086.1"/>
    </source>
</evidence>
<gene>
    <name evidence="3" type="ORF">IPH26_19840</name>
</gene>
<proteinExistence type="predicted"/>
<dbReference type="EMBL" id="JADJEV010000005">
    <property type="protein sequence ID" value="MBK6975086.1"/>
    <property type="molecule type" value="Genomic_DNA"/>
</dbReference>
<evidence type="ECO:0000313" key="4">
    <source>
        <dbReference type="Proteomes" id="UP000807785"/>
    </source>
</evidence>
<dbReference type="InterPro" id="IPR047654">
    <property type="entry name" value="IS1634_transpos"/>
</dbReference>
<evidence type="ECO:0000256" key="1">
    <source>
        <dbReference type="SAM" id="Coils"/>
    </source>
</evidence>
<dbReference type="Pfam" id="PF14104">
    <property type="entry name" value="DUF4277"/>
    <property type="match status" value="1"/>
</dbReference>
<organism evidence="3 4">
    <name type="scientific">Candidatus Methylophosphatis roskildensis</name>
    <dbReference type="NCBI Taxonomy" id="2899263"/>
    <lineage>
        <taxon>Bacteria</taxon>
        <taxon>Pseudomonadati</taxon>
        <taxon>Pseudomonadota</taxon>
        <taxon>Betaproteobacteria</taxon>
        <taxon>Nitrosomonadales</taxon>
        <taxon>Sterolibacteriaceae</taxon>
        <taxon>Candidatus Methylophosphatis</taxon>
    </lineage>
</organism>
<reference evidence="3" key="1">
    <citation type="submission" date="2020-10" db="EMBL/GenBank/DDBJ databases">
        <title>Connecting structure to function with the recovery of over 1000 high-quality activated sludge metagenome-assembled genomes encoding full-length rRNA genes using long-read sequencing.</title>
        <authorList>
            <person name="Singleton C.M."/>
            <person name="Petriglieri F."/>
            <person name="Kristensen J.M."/>
            <person name="Kirkegaard R.H."/>
            <person name="Michaelsen T.Y."/>
            <person name="Andersen M.H."/>
            <person name="Karst S.M."/>
            <person name="Dueholm M.S."/>
            <person name="Nielsen P.H."/>
            <person name="Albertsen M."/>
        </authorList>
    </citation>
    <scope>NUCLEOTIDE SEQUENCE</scope>
    <source>
        <strain evidence="3">Bjer_18-Q3-R1-45_BAT3C.347</strain>
    </source>
</reference>
<accession>A0A9D7HSX4</accession>
<dbReference type="AlphaFoldDB" id="A0A9D7HSX4"/>
<comment type="caution">
    <text evidence="3">The sequence shown here is derived from an EMBL/GenBank/DDBJ whole genome shotgun (WGS) entry which is preliminary data.</text>
</comment>
<keyword evidence="1" id="KW-0175">Coiled coil</keyword>
<feature type="domain" description="DUF4277" evidence="2">
    <location>
        <begin position="17"/>
        <end position="122"/>
    </location>
</feature>